<dbReference type="GO" id="GO:0016747">
    <property type="term" value="F:acyltransferase activity, transferring groups other than amino-acyl groups"/>
    <property type="evidence" value="ECO:0007669"/>
    <property type="project" value="InterPro"/>
</dbReference>
<evidence type="ECO:0000256" key="2">
    <source>
        <dbReference type="ARBA" id="ARBA00023315"/>
    </source>
</evidence>
<reference evidence="4" key="2">
    <citation type="submission" date="2021-08" db="EMBL/GenBank/DDBJ databases">
        <authorList>
            <person name="Tani A."/>
            <person name="Ola A."/>
            <person name="Ogura Y."/>
            <person name="Katsura K."/>
            <person name="Hayashi T."/>
        </authorList>
    </citation>
    <scope>NUCLEOTIDE SEQUENCE</scope>
    <source>
        <strain evidence="4">JCM 32048</strain>
    </source>
</reference>
<dbReference type="InterPro" id="IPR016181">
    <property type="entry name" value="Acyl_CoA_acyltransferase"/>
</dbReference>
<dbReference type="RefSeq" id="WP_238189095.1">
    <property type="nucleotide sequence ID" value="NZ_BPQJ01000001.1"/>
</dbReference>
<evidence type="ECO:0000256" key="1">
    <source>
        <dbReference type="ARBA" id="ARBA00022679"/>
    </source>
</evidence>
<organism evidence="4 5">
    <name type="scientific">Methylobacterium frigidaeris</name>
    <dbReference type="NCBI Taxonomy" id="2038277"/>
    <lineage>
        <taxon>Bacteria</taxon>
        <taxon>Pseudomonadati</taxon>
        <taxon>Pseudomonadota</taxon>
        <taxon>Alphaproteobacteria</taxon>
        <taxon>Hyphomicrobiales</taxon>
        <taxon>Methylobacteriaceae</taxon>
        <taxon>Methylobacterium</taxon>
    </lineage>
</organism>
<dbReference type="Gene3D" id="3.40.630.30">
    <property type="match status" value="1"/>
</dbReference>
<dbReference type="CDD" id="cd04301">
    <property type="entry name" value="NAT_SF"/>
    <property type="match status" value="1"/>
</dbReference>
<name>A0AA37H6Q7_9HYPH</name>
<reference evidence="4" key="1">
    <citation type="journal article" date="2016" name="Front. Microbiol.">
        <title>Genome Sequence of the Piezophilic, Mesophilic Sulfate-Reducing Bacterium Desulfovibrio indicus J2T.</title>
        <authorList>
            <person name="Cao J."/>
            <person name="Maignien L."/>
            <person name="Shao Z."/>
            <person name="Alain K."/>
            <person name="Jebbar M."/>
        </authorList>
    </citation>
    <scope>NUCLEOTIDE SEQUENCE</scope>
    <source>
        <strain evidence="4">JCM 32048</strain>
    </source>
</reference>
<feature type="domain" description="N-acetyltransferase" evidence="3">
    <location>
        <begin position="31"/>
        <end position="194"/>
    </location>
</feature>
<keyword evidence="2" id="KW-0012">Acyltransferase</keyword>
<keyword evidence="5" id="KW-1185">Reference proteome</keyword>
<dbReference type="EMBL" id="BPQJ01000001">
    <property type="protein sequence ID" value="GJD59944.1"/>
    <property type="molecule type" value="Genomic_DNA"/>
</dbReference>
<evidence type="ECO:0000313" key="4">
    <source>
        <dbReference type="EMBL" id="GJD59944.1"/>
    </source>
</evidence>
<dbReference type="AlphaFoldDB" id="A0AA37H6Q7"/>
<dbReference type="Pfam" id="PF00583">
    <property type="entry name" value="Acetyltransf_1"/>
    <property type="match status" value="1"/>
</dbReference>
<protein>
    <recommendedName>
        <fullName evidence="3">N-acetyltransferase domain-containing protein</fullName>
    </recommendedName>
</protein>
<proteinExistence type="predicted"/>
<comment type="caution">
    <text evidence="4">The sequence shown here is derived from an EMBL/GenBank/DDBJ whole genome shotgun (WGS) entry which is preliminary data.</text>
</comment>
<keyword evidence="1" id="KW-0808">Transferase</keyword>
<accession>A0AA37H6Q7</accession>
<dbReference type="SUPFAM" id="SSF55729">
    <property type="entry name" value="Acyl-CoA N-acyltransferases (Nat)"/>
    <property type="match status" value="1"/>
</dbReference>
<dbReference type="PANTHER" id="PTHR43800">
    <property type="entry name" value="PEPTIDYL-LYSINE N-ACETYLTRANSFERASE YJAB"/>
    <property type="match status" value="1"/>
</dbReference>
<dbReference type="InterPro" id="IPR000182">
    <property type="entry name" value="GNAT_dom"/>
</dbReference>
<dbReference type="PROSITE" id="PS51186">
    <property type="entry name" value="GNAT"/>
    <property type="match status" value="1"/>
</dbReference>
<dbReference type="Proteomes" id="UP001055286">
    <property type="component" value="Unassembled WGS sequence"/>
</dbReference>
<evidence type="ECO:0000313" key="5">
    <source>
        <dbReference type="Proteomes" id="UP001055286"/>
    </source>
</evidence>
<sequence>MSDHPTDEPRLCLDGYTVVPPTHVAAVVTYLEMREPPPPRSREGLPLAAIGADLARYRALYAAIGVPWLWFGRARMADDALLTILSDPDVEALALVEDGRDIGLLELDWRQPGEAQLAYFGLVPEAVGQGRGRRLMDEALRRAFARPIGRFWVHTCTLDHPGAVDFYRRSGFRAYARAIEVTPDPRLTGDLPRDAAGQIPFLAE</sequence>
<gene>
    <name evidence="4" type="ORF">MPEAHAMD_0075</name>
</gene>
<evidence type="ECO:0000259" key="3">
    <source>
        <dbReference type="PROSITE" id="PS51186"/>
    </source>
</evidence>
<dbReference type="PANTHER" id="PTHR43800:SF1">
    <property type="entry name" value="PEPTIDYL-LYSINE N-ACETYLTRANSFERASE YJAB"/>
    <property type="match status" value="1"/>
</dbReference>